<dbReference type="STRING" id="1685379.AVO45_13975"/>
<dbReference type="Pfam" id="PF14220">
    <property type="entry name" value="DUF4329"/>
    <property type="match status" value="1"/>
</dbReference>
<evidence type="ECO:0000313" key="2">
    <source>
        <dbReference type="EMBL" id="KUJ73694.1"/>
    </source>
</evidence>
<reference evidence="2 3" key="1">
    <citation type="submission" date="2015-12" db="EMBL/GenBank/DDBJ databases">
        <authorList>
            <person name="Shamseldin A."/>
            <person name="Moawad H."/>
            <person name="Abd El-Rahim W.M."/>
            <person name="Sadowsky M.J."/>
        </authorList>
    </citation>
    <scope>NUCLEOTIDE SEQUENCE [LARGE SCALE GENOMIC DNA]</scope>
    <source>
        <strain evidence="2 3">ZGT118</strain>
    </source>
</reference>
<gene>
    <name evidence="2" type="ORF">AVO45_13975</name>
</gene>
<feature type="domain" description="DUF4329" evidence="1">
    <location>
        <begin position="15"/>
        <end position="124"/>
    </location>
</feature>
<dbReference type="Proteomes" id="UP000053791">
    <property type="component" value="Unassembled WGS sequence"/>
</dbReference>
<organism evidence="2 3">
    <name type="scientific">Ruegeria marisrubri</name>
    <dbReference type="NCBI Taxonomy" id="1685379"/>
    <lineage>
        <taxon>Bacteria</taxon>
        <taxon>Pseudomonadati</taxon>
        <taxon>Pseudomonadota</taxon>
        <taxon>Alphaproteobacteria</taxon>
        <taxon>Rhodobacterales</taxon>
        <taxon>Roseobacteraceae</taxon>
        <taxon>Ruegeria</taxon>
    </lineage>
</organism>
<evidence type="ECO:0000259" key="1">
    <source>
        <dbReference type="Pfam" id="PF14220"/>
    </source>
</evidence>
<comment type="caution">
    <text evidence="2">The sequence shown here is derived from an EMBL/GenBank/DDBJ whole genome shotgun (WGS) entry which is preliminary data.</text>
</comment>
<dbReference type="EMBL" id="LQBQ01000037">
    <property type="protein sequence ID" value="KUJ73694.1"/>
    <property type="molecule type" value="Genomic_DNA"/>
</dbReference>
<evidence type="ECO:0000313" key="3">
    <source>
        <dbReference type="Proteomes" id="UP000053791"/>
    </source>
</evidence>
<name>A0A0X3TD40_9RHOB</name>
<protein>
    <recommendedName>
        <fullName evidence="1">DUF4329 domain-containing protein</fullName>
    </recommendedName>
</protein>
<keyword evidence="3" id="KW-1185">Reference proteome</keyword>
<dbReference type="AlphaFoldDB" id="A0A0X3TD40"/>
<accession>A0A0X3TD40</accession>
<sequence length="158" mass="17065">MRVPPEAQIAAVKKRFAPIQLLSFAVGFEYCGYLGRSAQGEMIFTEMARGDWDGCTPPSPPDGFTPLASLHTHGAYDPFVPAEFPTVLDIEADNAEGVDGYVATPGGRLWFIDGAAMIAYQICGLGCLPQDPDFRPGDDGIISSFYTVSDLEALELFH</sequence>
<dbReference type="InterPro" id="IPR025479">
    <property type="entry name" value="DUF4329"/>
</dbReference>
<dbReference type="OrthoDB" id="7850904at2"/>
<proteinExistence type="predicted"/>
<dbReference type="RefSeq" id="WP_068349441.1">
    <property type="nucleotide sequence ID" value="NZ_LQBQ01000037.1"/>
</dbReference>